<feature type="chain" id="PRO_5016325352" evidence="1">
    <location>
        <begin position="23"/>
        <end position="375"/>
    </location>
</feature>
<evidence type="ECO:0000256" key="1">
    <source>
        <dbReference type="SAM" id="SignalP"/>
    </source>
</evidence>
<proteinExistence type="predicted"/>
<reference evidence="2 3" key="1">
    <citation type="submission" date="2018-03" db="EMBL/GenBank/DDBJ databases">
        <title>Genomic Encyclopedia of Archaeal and Bacterial Type Strains, Phase II (KMG-II): from individual species to whole genera.</title>
        <authorList>
            <person name="Goeker M."/>
        </authorList>
    </citation>
    <scope>NUCLEOTIDE SEQUENCE [LARGE SCALE GENOMIC DNA]</scope>
    <source>
        <strain evidence="2 3">DSM 100346</strain>
    </source>
</reference>
<dbReference type="EMBL" id="QGDT01000001">
    <property type="protein sequence ID" value="PWJ60264.1"/>
    <property type="molecule type" value="Genomic_DNA"/>
</dbReference>
<keyword evidence="3" id="KW-1185">Reference proteome</keyword>
<accession>A0A316ASM3</accession>
<dbReference type="RefSeq" id="WP_109672407.1">
    <property type="nucleotide sequence ID" value="NZ_QGDT01000001.1"/>
</dbReference>
<dbReference type="Pfam" id="PF14054">
    <property type="entry name" value="DUF4249"/>
    <property type="match status" value="1"/>
</dbReference>
<protein>
    <submittedName>
        <fullName evidence="2">Uncharacterized protein DUF4249</fullName>
    </submittedName>
</protein>
<dbReference type="PROSITE" id="PS51257">
    <property type="entry name" value="PROKAR_LIPOPROTEIN"/>
    <property type="match status" value="1"/>
</dbReference>
<dbReference type="OrthoDB" id="1062680at2"/>
<evidence type="ECO:0000313" key="3">
    <source>
        <dbReference type="Proteomes" id="UP000245880"/>
    </source>
</evidence>
<comment type="caution">
    <text evidence="2">The sequence shown here is derived from an EMBL/GenBank/DDBJ whole genome shotgun (WGS) entry which is preliminary data.</text>
</comment>
<dbReference type="Proteomes" id="UP000245880">
    <property type="component" value="Unassembled WGS sequence"/>
</dbReference>
<organism evidence="2 3">
    <name type="scientific">Dyadobacter jejuensis</name>
    <dbReference type="NCBI Taxonomy" id="1082580"/>
    <lineage>
        <taxon>Bacteria</taxon>
        <taxon>Pseudomonadati</taxon>
        <taxon>Bacteroidota</taxon>
        <taxon>Cytophagia</taxon>
        <taxon>Cytophagales</taxon>
        <taxon>Spirosomataceae</taxon>
        <taxon>Dyadobacter</taxon>
    </lineage>
</organism>
<feature type="signal peptide" evidence="1">
    <location>
        <begin position="1"/>
        <end position="22"/>
    </location>
</feature>
<dbReference type="AlphaFoldDB" id="A0A316ASM3"/>
<gene>
    <name evidence="2" type="ORF">CLV98_101445</name>
</gene>
<evidence type="ECO:0000313" key="2">
    <source>
        <dbReference type="EMBL" id="PWJ60264.1"/>
    </source>
</evidence>
<dbReference type="InterPro" id="IPR025345">
    <property type="entry name" value="DUF4249"/>
</dbReference>
<name>A0A316ASM3_9BACT</name>
<keyword evidence="1" id="KW-0732">Signal</keyword>
<sequence length="375" mass="42133">MKNTLKYQLVLSFIAGLFVLQACIDPFSPPEVNSDQGYLVVDGFLNLSNEESQITLRKSQNVNDNTVPLQVTGAQLKIQSEKGEEYDFTETSNAVYTLPGMQFDINDRYRLDILTSEGKHYQSAFVNAIVTPAIDSISSKLDTRQNAMVFSVNTHDDTGKTRFYRWKFEDTYEYNAALLSSIMVQGDEIVARPDNIYTCWRSGNSTNIILGSTIKITKDEIRELPINTVYVSSQKLLIKYSMLVRQYGLTREAFEYWTELSKSTQGTGSLFDPQPSTVTGNIQNVDDPQELVFGYFGAVTEEKKRIFVSPRLGFPNTCQVDTIPIACGNPDIDCAFETQNLLLAYMDDDFVFSAAPSCADCRTQGGTNVRPSFWD</sequence>